<dbReference type="OrthoDB" id="260807at2759"/>
<dbReference type="Pfam" id="PF01384">
    <property type="entry name" value="PHO4"/>
    <property type="match status" value="1"/>
</dbReference>
<keyword evidence="5 8" id="KW-0812">Transmembrane</keyword>
<evidence type="ECO:0000256" key="2">
    <source>
        <dbReference type="ARBA" id="ARBA00009916"/>
    </source>
</evidence>
<reference evidence="9" key="1">
    <citation type="submission" date="2020-11" db="EMBL/GenBank/DDBJ databases">
        <authorList>
            <person name="Tran Van P."/>
        </authorList>
    </citation>
    <scope>NUCLEOTIDE SEQUENCE</scope>
</reference>
<evidence type="ECO:0000256" key="1">
    <source>
        <dbReference type="ARBA" id="ARBA00004141"/>
    </source>
</evidence>
<evidence type="ECO:0000313" key="9">
    <source>
        <dbReference type="EMBL" id="CAD7663273.1"/>
    </source>
</evidence>
<dbReference type="AlphaFoldDB" id="A0A7R9MN22"/>
<protein>
    <recommendedName>
        <fullName evidence="11">Phosphate transporter</fullName>
    </recommendedName>
</protein>
<dbReference type="Proteomes" id="UP000728032">
    <property type="component" value="Unassembled WGS sequence"/>
</dbReference>
<evidence type="ECO:0000256" key="5">
    <source>
        <dbReference type="ARBA" id="ARBA00022692"/>
    </source>
</evidence>
<name>A0A7R9MN22_9ACAR</name>
<organism evidence="9">
    <name type="scientific">Oppiella nova</name>
    <dbReference type="NCBI Taxonomy" id="334625"/>
    <lineage>
        <taxon>Eukaryota</taxon>
        <taxon>Metazoa</taxon>
        <taxon>Ecdysozoa</taxon>
        <taxon>Arthropoda</taxon>
        <taxon>Chelicerata</taxon>
        <taxon>Arachnida</taxon>
        <taxon>Acari</taxon>
        <taxon>Acariformes</taxon>
        <taxon>Sarcoptiformes</taxon>
        <taxon>Oribatida</taxon>
        <taxon>Brachypylina</taxon>
        <taxon>Oppioidea</taxon>
        <taxon>Oppiidae</taxon>
        <taxon>Oppiella</taxon>
    </lineage>
</organism>
<comment type="similarity">
    <text evidence="2">Belongs to the inorganic phosphate transporter (PiT) (TC 2.A.20) family.</text>
</comment>
<keyword evidence="7 8" id="KW-0472">Membrane</keyword>
<dbReference type="EMBL" id="OC946507">
    <property type="protein sequence ID" value="CAD7663273.1"/>
    <property type="molecule type" value="Genomic_DNA"/>
</dbReference>
<dbReference type="EMBL" id="CAJPVJ010031682">
    <property type="protein sequence ID" value="CAG2180410.1"/>
    <property type="molecule type" value="Genomic_DNA"/>
</dbReference>
<evidence type="ECO:0000256" key="3">
    <source>
        <dbReference type="ARBA" id="ARBA00022448"/>
    </source>
</evidence>
<dbReference type="InterPro" id="IPR001204">
    <property type="entry name" value="Phos_transporter"/>
</dbReference>
<evidence type="ECO:0000256" key="4">
    <source>
        <dbReference type="ARBA" id="ARBA00022592"/>
    </source>
</evidence>
<feature type="transmembrane region" description="Helical" evidence="8">
    <location>
        <begin position="12"/>
        <end position="30"/>
    </location>
</feature>
<dbReference type="GO" id="GO:0035435">
    <property type="term" value="P:phosphate ion transmembrane transport"/>
    <property type="evidence" value="ECO:0007669"/>
    <property type="project" value="TreeGrafter"/>
</dbReference>
<dbReference type="PANTHER" id="PTHR11101">
    <property type="entry name" value="PHOSPHATE TRANSPORTER"/>
    <property type="match status" value="1"/>
</dbReference>
<evidence type="ECO:0000256" key="7">
    <source>
        <dbReference type="ARBA" id="ARBA00023136"/>
    </source>
</evidence>
<keyword evidence="10" id="KW-1185">Reference proteome</keyword>
<dbReference type="GO" id="GO:0005315">
    <property type="term" value="F:phosphate transmembrane transporter activity"/>
    <property type="evidence" value="ECO:0007669"/>
    <property type="project" value="InterPro"/>
</dbReference>
<accession>A0A7R9MN22</accession>
<evidence type="ECO:0000313" key="10">
    <source>
        <dbReference type="Proteomes" id="UP000728032"/>
    </source>
</evidence>
<evidence type="ECO:0000256" key="6">
    <source>
        <dbReference type="ARBA" id="ARBA00022989"/>
    </source>
</evidence>
<dbReference type="GO" id="GO:0016020">
    <property type="term" value="C:membrane"/>
    <property type="evidence" value="ECO:0007669"/>
    <property type="project" value="UniProtKB-SubCell"/>
</dbReference>
<comment type="subcellular location">
    <subcellularLocation>
        <location evidence="1">Membrane</location>
        <topology evidence="1">Multi-pass membrane protein</topology>
    </subcellularLocation>
</comment>
<dbReference type="PANTHER" id="PTHR11101:SF80">
    <property type="entry name" value="PHOSPHATE TRANSPORTER"/>
    <property type="match status" value="1"/>
</dbReference>
<proteinExistence type="inferred from homology"/>
<keyword evidence="3" id="KW-0813">Transport</keyword>
<evidence type="ECO:0000256" key="8">
    <source>
        <dbReference type="SAM" id="Phobius"/>
    </source>
</evidence>
<evidence type="ECO:0008006" key="11">
    <source>
        <dbReference type="Google" id="ProtNLM"/>
    </source>
</evidence>
<keyword evidence="4" id="KW-0592">Phosphate transport</keyword>
<gene>
    <name evidence="9" type="ORF">ONB1V03_LOCUS19833</name>
</gene>
<keyword evidence="6 8" id="KW-1133">Transmembrane helix</keyword>
<sequence>MFEGEEKRLMLGYLAALIGGAIWNLVATFAGMPISGTHSIVGAMVGFSVVAKGFDSIKWIEIAKIGKSLDL</sequence>